<name>A0A4T0FU41_9BASI</name>
<sequence>MRSFTASALLALAAFTSAQGVNSSQEGVLATGTMGTTNPPEPTMKAGEDDSEARLLSVNSIDDFCIFGPKDKGKTIGETEAEQVAYCTQPRNNARLIPEGTFKGVHFIKTPFYVQVVGWGDLTKIGLQDGDYGGELDPHGATGDGNPVGGNVTSNISGTDQHYAEWMEFLSYEQVCLRVCTAGNETWNAAQMCEHKLDEMGCSFIMPGDYQKMDVFQTCDADVAYPPGVFYEGENSYSSFAQRYTGTITQGGQQTVYTIGDTATPSSAQFTPSSSNCQTQSQLNVPKQSSSTVTGDDGKPTETSSNNGSGSGSQDGDGDSGASTLSSIIGMASASSIAVIAAVAIFV</sequence>
<evidence type="ECO:0008006" key="5">
    <source>
        <dbReference type="Google" id="ProtNLM"/>
    </source>
</evidence>
<reference evidence="3 4" key="1">
    <citation type="submission" date="2019-03" db="EMBL/GenBank/DDBJ databases">
        <title>Sequencing 23 genomes of Wallemia ichthyophaga.</title>
        <authorList>
            <person name="Gostincar C."/>
        </authorList>
    </citation>
    <scope>NUCLEOTIDE SEQUENCE [LARGE SCALE GENOMIC DNA]</scope>
    <source>
        <strain evidence="3 4">EXF-5753</strain>
    </source>
</reference>
<protein>
    <recommendedName>
        <fullName evidence="5">Mannoprotein</fullName>
    </recommendedName>
</protein>
<evidence type="ECO:0000256" key="1">
    <source>
        <dbReference type="SAM" id="MobiDB-lite"/>
    </source>
</evidence>
<proteinExistence type="predicted"/>
<feature type="signal peptide" evidence="2">
    <location>
        <begin position="1"/>
        <end position="18"/>
    </location>
</feature>
<evidence type="ECO:0000313" key="4">
    <source>
        <dbReference type="Proteomes" id="UP000310189"/>
    </source>
</evidence>
<keyword evidence="4" id="KW-1185">Reference proteome</keyword>
<dbReference type="Proteomes" id="UP000310189">
    <property type="component" value="Unassembled WGS sequence"/>
</dbReference>
<evidence type="ECO:0000313" key="3">
    <source>
        <dbReference type="EMBL" id="TIA91585.1"/>
    </source>
</evidence>
<comment type="caution">
    <text evidence="3">The sequence shown here is derived from an EMBL/GenBank/DDBJ whole genome shotgun (WGS) entry which is preliminary data.</text>
</comment>
<feature type="compositionally biased region" description="Polar residues" evidence="1">
    <location>
        <begin position="268"/>
        <end position="294"/>
    </location>
</feature>
<dbReference type="EMBL" id="SPNW01000011">
    <property type="protein sequence ID" value="TIA91585.1"/>
    <property type="molecule type" value="Genomic_DNA"/>
</dbReference>
<accession>A0A4T0FU41</accession>
<evidence type="ECO:0000256" key="2">
    <source>
        <dbReference type="SAM" id="SignalP"/>
    </source>
</evidence>
<dbReference type="AlphaFoldDB" id="A0A4T0FU41"/>
<dbReference type="OrthoDB" id="2564904at2759"/>
<keyword evidence="2" id="KW-0732">Signal</keyword>
<organism evidence="3 4">
    <name type="scientific">Wallemia hederae</name>
    <dbReference type="NCBI Taxonomy" id="1540922"/>
    <lineage>
        <taxon>Eukaryota</taxon>
        <taxon>Fungi</taxon>
        <taxon>Dikarya</taxon>
        <taxon>Basidiomycota</taxon>
        <taxon>Wallemiomycotina</taxon>
        <taxon>Wallemiomycetes</taxon>
        <taxon>Wallemiales</taxon>
        <taxon>Wallemiaceae</taxon>
        <taxon>Wallemia</taxon>
    </lineage>
</organism>
<gene>
    <name evidence="3" type="ORF">E3P99_00990</name>
</gene>
<feature type="chain" id="PRO_5020217038" description="Mannoprotein" evidence="2">
    <location>
        <begin position="19"/>
        <end position="347"/>
    </location>
</feature>
<feature type="region of interest" description="Disordered" evidence="1">
    <location>
        <begin position="268"/>
        <end position="323"/>
    </location>
</feature>